<dbReference type="PANTHER" id="PTHR35303:SF8">
    <property type="entry name" value="GAMMA-BUTYROBETAINE HYDROXYLASE-LIKE N-TERMINAL DOMAIN-CONTAINING PROTEIN"/>
    <property type="match status" value="1"/>
</dbReference>
<feature type="domain" description="Gamma-butyrobetaine hydroxylase-like N-terminal" evidence="3">
    <location>
        <begin position="11"/>
        <end position="90"/>
    </location>
</feature>
<gene>
    <name evidence="4" type="ORF">ABDJ85_01965</name>
</gene>
<dbReference type="Proteomes" id="UP001495147">
    <property type="component" value="Unassembled WGS sequence"/>
</dbReference>
<evidence type="ECO:0000313" key="5">
    <source>
        <dbReference type="Proteomes" id="UP001495147"/>
    </source>
</evidence>
<evidence type="ECO:0000256" key="2">
    <source>
        <dbReference type="ARBA" id="ARBA00023004"/>
    </source>
</evidence>
<evidence type="ECO:0000256" key="1">
    <source>
        <dbReference type="ARBA" id="ARBA00022723"/>
    </source>
</evidence>
<dbReference type="InterPro" id="IPR038492">
    <property type="entry name" value="GBBH-like_N_sf"/>
</dbReference>
<organism evidence="4 5">
    <name type="scientific">Roseateles paludis</name>
    <dbReference type="NCBI Taxonomy" id="3145238"/>
    <lineage>
        <taxon>Bacteria</taxon>
        <taxon>Pseudomonadati</taxon>
        <taxon>Pseudomonadota</taxon>
        <taxon>Betaproteobacteria</taxon>
        <taxon>Burkholderiales</taxon>
        <taxon>Sphaerotilaceae</taxon>
        <taxon>Roseateles</taxon>
    </lineage>
</organism>
<dbReference type="InterPro" id="IPR010376">
    <property type="entry name" value="GBBH-like_N"/>
</dbReference>
<accession>A0ABV0FYS4</accession>
<keyword evidence="2" id="KW-0408">Iron</keyword>
<sequence length="101" mass="10783">MPATPEALTDHSASGVLEVRWSDGSVHELPHALLRRRCRCAACEQQRRSGATIAVAEGVRLTALHPISNQGLNLVFSDGHGRGIYPWAYLAALGAELSPVA</sequence>
<evidence type="ECO:0000259" key="3">
    <source>
        <dbReference type="Pfam" id="PF06155"/>
    </source>
</evidence>
<dbReference type="PANTHER" id="PTHR35303">
    <property type="entry name" value="OS02G0197800 PROTEIN"/>
    <property type="match status" value="1"/>
</dbReference>
<reference evidence="4 5" key="1">
    <citation type="submission" date="2024-05" db="EMBL/GenBank/DDBJ databases">
        <title>Roseateles sp. DJS-2-20 16S ribosomal RNA gene Genome sequencing and assembly.</title>
        <authorList>
            <person name="Woo H."/>
        </authorList>
    </citation>
    <scope>NUCLEOTIDE SEQUENCE [LARGE SCALE GENOMIC DNA]</scope>
    <source>
        <strain evidence="4 5">DJS-2-20</strain>
    </source>
</reference>
<dbReference type="RefSeq" id="WP_347703043.1">
    <property type="nucleotide sequence ID" value="NZ_JBDPZD010000001.1"/>
</dbReference>
<protein>
    <submittedName>
        <fullName evidence="4">Gamma-butyrobetaine hydroxylase-like domain-containing protein</fullName>
    </submittedName>
</protein>
<proteinExistence type="predicted"/>
<dbReference type="Gene3D" id="3.30.2020.30">
    <property type="match status" value="1"/>
</dbReference>
<keyword evidence="1" id="KW-0479">Metal-binding</keyword>
<dbReference type="EMBL" id="JBDPZD010000001">
    <property type="protein sequence ID" value="MEO3690211.1"/>
    <property type="molecule type" value="Genomic_DNA"/>
</dbReference>
<comment type="caution">
    <text evidence="4">The sequence shown here is derived from an EMBL/GenBank/DDBJ whole genome shotgun (WGS) entry which is preliminary data.</text>
</comment>
<name>A0ABV0FYS4_9BURK</name>
<keyword evidence="5" id="KW-1185">Reference proteome</keyword>
<dbReference type="Pfam" id="PF06155">
    <property type="entry name" value="GBBH-like_N"/>
    <property type="match status" value="1"/>
</dbReference>
<evidence type="ECO:0000313" key="4">
    <source>
        <dbReference type="EMBL" id="MEO3690211.1"/>
    </source>
</evidence>